<keyword evidence="1" id="KW-1133">Transmembrane helix</keyword>
<evidence type="ECO:0000256" key="1">
    <source>
        <dbReference type="SAM" id="Phobius"/>
    </source>
</evidence>
<dbReference type="RefSeq" id="WP_179804695.1">
    <property type="nucleotide sequence ID" value="NZ_JACCCQ010000001.1"/>
</dbReference>
<feature type="transmembrane region" description="Helical" evidence="1">
    <location>
        <begin position="107"/>
        <end position="127"/>
    </location>
</feature>
<accession>A0ABX2RUV3</accession>
<keyword evidence="1" id="KW-0812">Transmembrane</keyword>
<name>A0ABX2RUV3_9ACTN</name>
<proteinExistence type="predicted"/>
<evidence type="ECO:0000313" key="2">
    <source>
        <dbReference type="EMBL" id="NYF58901.1"/>
    </source>
</evidence>
<evidence type="ECO:0000313" key="3">
    <source>
        <dbReference type="Proteomes" id="UP000631553"/>
    </source>
</evidence>
<dbReference type="Pfam" id="PF14102">
    <property type="entry name" value="Caps_synth_CapC"/>
    <property type="match status" value="1"/>
</dbReference>
<dbReference type="Proteomes" id="UP000631553">
    <property type="component" value="Unassembled WGS sequence"/>
</dbReference>
<dbReference type="EMBL" id="JACCCQ010000001">
    <property type="protein sequence ID" value="NYF58901.1"/>
    <property type="molecule type" value="Genomic_DNA"/>
</dbReference>
<feature type="transmembrane region" description="Helical" evidence="1">
    <location>
        <begin position="12"/>
        <end position="32"/>
    </location>
</feature>
<keyword evidence="3" id="KW-1185">Reference proteome</keyword>
<keyword evidence="1" id="KW-0472">Membrane</keyword>
<protein>
    <submittedName>
        <fullName evidence="2">Poly-gamma-glutamate biosynthesis protein PgsC/CapC</fullName>
    </submittedName>
</protein>
<feature type="transmembrane region" description="Helical" evidence="1">
    <location>
        <begin position="82"/>
        <end position="101"/>
    </location>
</feature>
<comment type="caution">
    <text evidence="2">The sequence shown here is derived from an EMBL/GenBank/DDBJ whole genome shotgun (WGS) entry which is preliminary data.</text>
</comment>
<feature type="transmembrane region" description="Helical" evidence="1">
    <location>
        <begin position="52"/>
        <end position="70"/>
    </location>
</feature>
<gene>
    <name evidence="2" type="ORF">HDA35_004732</name>
</gene>
<feature type="transmembrane region" description="Helical" evidence="1">
    <location>
        <begin position="134"/>
        <end position="158"/>
    </location>
</feature>
<sequence length="161" mass="17267">MTFGGELSAQLATASLGIGLVFALLCYLTTNLSPGGMITPGWIALTLIEDQLQAVIVVGVTIVTYLIARLMHRVIILYGKRLFAAIVLVSVLLQLTMFLLVQRDLPLLFAHQTLGFVIPGLIAYQLVRQPPRATILATLIVTAITFGITYSGVVAGFVPVT</sequence>
<dbReference type="InterPro" id="IPR008338">
    <property type="entry name" value="Capsule_biosynth_CapC"/>
</dbReference>
<organism evidence="2 3">
    <name type="scientific">Micromonospora purpureochromogenes</name>
    <dbReference type="NCBI Taxonomy" id="47872"/>
    <lineage>
        <taxon>Bacteria</taxon>
        <taxon>Bacillati</taxon>
        <taxon>Actinomycetota</taxon>
        <taxon>Actinomycetes</taxon>
        <taxon>Micromonosporales</taxon>
        <taxon>Micromonosporaceae</taxon>
        <taxon>Micromonospora</taxon>
    </lineage>
</organism>
<reference evidence="2 3" key="1">
    <citation type="submission" date="2020-07" db="EMBL/GenBank/DDBJ databases">
        <title>Sequencing the genomes of 1000 actinobacteria strains.</title>
        <authorList>
            <person name="Klenk H.-P."/>
        </authorList>
    </citation>
    <scope>NUCLEOTIDE SEQUENCE [LARGE SCALE GENOMIC DNA]</scope>
    <source>
        <strain evidence="2 3">DSM 43814</strain>
    </source>
</reference>